<dbReference type="Gene3D" id="2.40.128.200">
    <property type="match status" value="1"/>
</dbReference>
<keyword evidence="8" id="KW-1185">Reference proteome</keyword>
<name>A0A101CYP6_9RHOB</name>
<keyword evidence="1 5" id="KW-0732">Signal</keyword>
<evidence type="ECO:0000259" key="6">
    <source>
        <dbReference type="Pfam" id="PF09864"/>
    </source>
</evidence>
<evidence type="ECO:0000313" key="7">
    <source>
        <dbReference type="EMBL" id="KUJ85833.1"/>
    </source>
</evidence>
<dbReference type="EMBL" id="LQBQ01000001">
    <property type="protein sequence ID" value="KUJ85833.1"/>
    <property type="molecule type" value="Genomic_DNA"/>
</dbReference>
<evidence type="ECO:0000256" key="2">
    <source>
        <dbReference type="ARBA" id="ARBA00023136"/>
    </source>
</evidence>
<accession>A0A101CYP6</accession>
<evidence type="ECO:0000256" key="4">
    <source>
        <dbReference type="ARBA" id="ARBA00023288"/>
    </source>
</evidence>
<proteinExistence type="predicted"/>
<organism evidence="7 8">
    <name type="scientific">Ruegeria marisrubri</name>
    <dbReference type="NCBI Taxonomy" id="1685379"/>
    <lineage>
        <taxon>Bacteria</taxon>
        <taxon>Pseudomonadati</taxon>
        <taxon>Pseudomonadota</taxon>
        <taxon>Alphaproteobacteria</taxon>
        <taxon>Rhodobacterales</taxon>
        <taxon>Roseobacteraceae</taxon>
        <taxon>Ruegeria</taxon>
    </lineage>
</organism>
<dbReference type="AlphaFoldDB" id="A0A101CYP6"/>
<evidence type="ECO:0000256" key="1">
    <source>
        <dbReference type="ARBA" id="ARBA00022729"/>
    </source>
</evidence>
<dbReference type="Pfam" id="PF09864">
    <property type="entry name" value="MliC"/>
    <property type="match status" value="1"/>
</dbReference>
<dbReference type="RefSeq" id="WP_068344088.1">
    <property type="nucleotide sequence ID" value="NZ_LQBQ01000001.1"/>
</dbReference>
<evidence type="ECO:0000313" key="8">
    <source>
        <dbReference type="Proteomes" id="UP000053791"/>
    </source>
</evidence>
<sequence length="117" mass="12791">MSRLRCLFSGVAVAALATAGAAETSLHTVTYVCERGVQVPVTFINQDEGQSYAVMMFEGKMIPMRIAPMGSGARYVALDEQDGYRLWTKGDEAMIGYLAADHTASEQIFMKECRIGE</sequence>
<keyword evidence="3" id="KW-0564">Palmitate</keyword>
<dbReference type="SUPFAM" id="SSF141488">
    <property type="entry name" value="YdhA-like"/>
    <property type="match status" value="1"/>
</dbReference>
<dbReference type="STRING" id="1685379.AVO45_02310"/>
<feature type="signal peptide" evidence="5">
    <location>
        <begin position="1"/>
        <end position="21"/>
    </location>
</feature>
<keyword evidence="4" id="KW-0449">Lipoprotein</keyword>
<keyword evidence="2" id="KW-0472">Membrane</keyword>
<evidence type="ECO:0000256" key="5">
    <source>
        <dbReference type="SAM" id="SignalP"/>
    </source>
</evidence>
<dbReference type="OrthoDB" id="7707805at2"/>
<feature type="chain" id="PRO_5007095559" description="C-type lysozyme inhibitor domain-containing protein" evidence="5">
    <location>
        <begin position="22"/>
        <end position="117"/>
    </location>
</feature>
<dbReference type="InterPro" id="IPR036328">
    <property type="entry name" value="MliC_sf"/>
</dbReference>
<evidence type="ECO:0000256" key="3">
    <source>
        <dbReference type="ARBA" id="ARBA00023139"/>
    </source>
</evidence>
<gene>
    <name evidence="7" type="ORF">AVO45_02310</name>
</gene>
<protein>
    <recommendedName>
        <fullName evidence="6">C-type lysozyme inhibitor domain-containing protein</fullName>
    </recommendedName>
</protein>
<dbReference type="InterPro" id="IPR018660">
    <property type="entry name" value="MliC"/>
</dbReference>
<reference evidence="7 8" key="1">
    <citation type="submission" date="2015-12" db="EMBL/GenBank/DDBJ databases">
        <authorList>
            <person name="Shamseldin A."/>
            <person name="Moawad H."/>
            <person name="Abd El-Rahim W.M."/>
            <person name="Sadowsky M.J."/>
        </authorList>
    </citation>
    <scope>NUCLEOTIDE SEQUENCE [LARGE SCALE GENOMIC DNA]</scope>
    <source>
        <strain evidence="7 8">ZGT118</strain>
    </source>
</reference>
<comment type="caution">
    <text evidence="7">The sequence shown here is derived from an EMBL/GenBank/DDBJ whole genome shotgun (WGS) entry which is preliminary data.</text>
</comment>
<dbReference type="Proteomes" id="UP000053791">
    <property type="component" value="Unassembled WGS sequence"/>
</dbReference>
<feature type="domain" description="C-type lysozyme inhibitor" evidence="6">
    <location>
        <begin position="31"/>
        <end position="102"/>
    </location>
</feature>